<proteinExistence type="predicted"/>
<feature type="compositionally biased region" description="Basic and acidic residues" evidence="1">
    <location>
        <begin position="89"/>
        <end position="103"/>
    </location>
</feature>
<comment type="caution">
    <text evidence="2">The sequence shown here is derived from an EMBL/GenBank/DDBJ whole genome shotgun (WGS) entry which is preliminary data.</text>
</comment>
<organism evidence="2 3">
    <name type="scientific">Frondihabitans peucedani</name>
    <dbReference type="NCBI Taxonomy" id="598626"/>
    <lineage>
        <taxon>Bacteria</taxon>
        <taxon>Bacillati</taxon>
        <taxon>Actinomycetota</taxon>
        <taxon>Actinomycetes</taxon>
        <taxon>Micrococcales</taxon>
        <taxon>Microbacteriaceae</taxon>
        <taxon>Frondihabitans</taxon>
    </lineage>
</organism>
<gene>
    <name evidence="2" type="ORF">GCM10022256_33410</name>
</gene>
<dbReference type="EMBL" id="BAABAU010000006">
    <property type="protein sequence ID" value="GAA4267729.1"/>
    <property type="molecule type" value="Genomic_DNA"/>
</dbReference>
<dbReference type="Proteomes" id="UP001501594">
    <property type="component" value="Unassembled WGS sequence"/>
</dbReference>
<feature type="compositionally biased region" description="Acidic residues" evidence="1">
    <location>
        <begin position="104"/>
        <end position="113"/>
    </location>
</feature>
<name>A0ABP8E6F7_9MICO</name>
<accession>A0ABP8E6F7</accession>
<feature type="region of interest" description="Disordered" evidence="1">
    <location>
        <begin position="73"/>
        <end position="113"/>
    </location>
</feature>
<sequence length="113" mass="11756">MLPEALLLELRDLGLHGSEALGHGAEGGEHPPVGGAAAVLGLGARDEPVVELVDALLLLLELALVERPLGVEALPERVGGRRGGGDAGTEQREADQEAQRGPDDETQEEGENR</sequence>
<keyword evidence="3" id="KW-1185">Reference proteome</keyword>
<reference evidence="3" key="1">
    <citation type="journal article" date="2019" name="Int. J. Syst. Evol. Microbiol.">
        <title>The Global Catalogue of Microorganisms (GCM) 10K type strain sequencing project: providing services to taxonomists for standard genome sequencing and annotation.</title>
        <authorList>
            <consortium name="The Broad Institute Genomics Platform"/>
            <consortium name="The Broad Institute Genome Sequencing Center for Infectious Disease"/>
            <person name="Wu L."/>
            <person name="Ma J."/>
        </authorList>
    </citation>
    <scope>NUCLEOTIDE SEQUENCE [LARGE SCALE GENOMIC DNA]</scope>
    <source>
        <strain evidence="3">JCM 17442</strain>
    </source>
</reference>
<protein>
    <submittedName>
        <fullName evidence="2">Uncharacterized protein</fullName>
    </submittedName>
</protein>
<evidence type="ECO:0000256" key="1">
    <source>
        <dbReference type="SAM" id="MobiDB-lite"/>
    </source>
</evidence>
<evidence type="ECO:0000313" key="3">
    <source>
        <dbReference type="Proteomes" id="UP001501594"/>
    </source>
</evidence>
<evidence type="ECO:0000313" key="2">
    <source>
        <dbReference type="EMBL" id="GAA4267729.1"/>
    </source>
</evidence>